<feature type="transmembrane region" description="Helical" evidence="1">
    <location>
        <begin position="117"/>
        <end position="136"/>
    </location>
</feature>
<dbReference type="PANTHER" id="PTHR40057">
    <property type="entry name" value="SLR1162 PROTEIN"/>
    <property type="match status" value="1"/>
</dbReference>
<dbReference type="SUPFAM" id="SSF54909">
    <property type="entry name" value="Dimeric alpha+beta barrel"/>
    <property type="match status" value="1"/>
</dbReference>
<protein>
    <recommendedName>
        <fullName evidence="2">ABM domain-containing protein</fullName>
    </recommendedName>
</protein>
<dbReference type="InterPro" id="IPR011008">
    <property type="entry name" value="Dimeric_a/b-barrel"/>
</dbReference>
<gene>
    <name evidence="3" type="ORF">HHO47_03580</name>
</gene>
<dbReference type="Proteomes" id="UP000570493">
    <property type="component" value="Unassembled WGS sequence"/>
</dbReference>
<proteinExistence type="predicted"/>
<dbReference type="Pfam" id="PF03992">
    <property type="entry name" value="ABM"/>
    <property type="match status" value="1"/>
</dbReference>
<organism evidence="3 4">
    <name type="scientific">Pseudoalteromonas arctica</name>
    <dbReference type="NCBI Taxonomy" id="394751"/>
    <lineage>
        <taxon>Bacteria</taxon>
        <taxon>Pseudomonadati</taxon>
        <taxon>Pseudomonadota</taxon>
        <taxon>Gammaproteobacteria</taxon>
        <taxon>Alteromonadales</taxon>
        <taxon>Pseudoalteromonadaceae</taxon>
        <taxon>Pseudoalteromonas</taxon>
    </lineage>
</organism>
<comment type="caution">
    <text evidence="3">The sequence shown here is derived from an EMBL/GenBank/DDBJ whole genome shotgun (WGS) entry which is preliminary data.</text>
</comment>
<dbReference type="RefSeq" id="WP_169018970.1">
    <property type="nucleotide sequence ID" value="NZ_JABBMT010000003.1"/>
</dbReference>
<sequence length="180" mass="21171">MNNDTGISVIVHEVNPDHQALYEQWMSKAIEAHQKFSGFLATDIVKPVGEQLRYVIILRFISKEYVLLWLKSDVRQALLRESLPWLKEDYYRTGEDSKFWFEPLQTRVTVARWKQWLLSWGIVLPLTIIIPWAMSAFFELAHLNIPSYFSQVLVAGLVSLSMVYWLMPLATRTLSRWLLR</sequence>
<dbReference type="InterPro" id="IPR038762">
    <property type="entry name" value="ABM_predict"/>
</dbReference>
<keyword evidence="1" id="KW-0812">Transmembrane</keyword>
<feature type="transmembrane region" description="Helical" evidence="1">
    <location>
        <begin position="148"/>
        <end position="167"/>
    </location>
</feature>
<evidence type="ECO:0000256" key="1">
    <source>
        <dbReference type="SAM" id="Phobius"/>
    </source>
</evidence>
<evidence type="ECO:0000313" key="4">
    <source>
        <dbReference type="Proteomes" id="UP000570493"/>
    </source>
</evidence>
<accession>A0A7Y0DQS2</accession>
<evidence type="ECO:0000313" key="3">
    <source>
        <dbReference type="EMBL" id="NMM39945.1"/>
    </source>
</evidence>
<dbReference type="AlphaFoldDB" id="A0A7Y0DQS2"/>
<dbReference type="PANTHER" id="PTHR40057:SF1">
    <property type="entry name" value="SLR1162 PROTEIN"/>
    <property type="match status" value="1"/>
</dbReference>
<evidence type="ECO:0000259" key="2">
    <source>
        <dbReference type="Pfam" id="PF03992"/>
    </source>
</evidence>
<reference evidence="3" key="1">
    <citation type="submission" date="2020-04" db="EMBL/GenBank/DDBJ databases">
        <title>Genome Sequencing for Pseudoaltermonas arctica.</title>
        <authorList>
            <person name="Elkins N.S."/>
        </authorList>
    </citation>
    <scope>NUCLEOTIDE SEQUENCE [LARGE SCALE GENOMIC DNA]</scope>
    <source>
        <strain evidence="3">NEC-BIFX-2020_0012</strain>
    </source>
</reference>
<keyword evidence="1" id="KW-0472">Membrane</keyword>
<name>A0A7Y0DQS2_9GAMM</name>
<feature type="domain" description="ABM" evidence="2">
    <location>
        <begin position="10"/>
        <end position="77"/>
    </location>
</feature>
<dbReference type="EMBL" id="JABBMT010000003">
    <property type="protein sequence ID" value="NMM39945.1"/>
    <property type="molecule type" value="Genomic_DNA"/>
</dbReference>
<keyword evidence="1" id="KW-1133">Transmembrane helix</keyword>
<dbReference type="Gene3D" id="3.30.70.100">
    <property type="match status" value="1"/>
</dbReference>
<dbReference type="InterPro" id="IPR007138">
    <property type="entry name" value="ABM_dom"/>
</dbReference>
<keyword evidence="4" id="KW-1185">Reference proteome</keyword>